<dbReference type="PANTHER" id="PTHR42982">
    <property type="entry name" value="SEC-INDEPENDENT PROTEIN TRANSLOCASE PROTEIN TATA"/>
    <property type="match status" value="1"/>
</dbReference>
<keyword evidence="6" id="KW-1133">Transmembrane helix</keyword>
<keyword evidence="2" id="KW-0813">Transport</keyword>
<evidence type="ECO:0000256" key="1">
    <source>
        <dbReference type="ARBA" id="ARBA00004162"/>
    </source>
</evidence>
<dbReference type="InterPro" id="IPR006312">
    <property type="entry name" value="TatA/E"/>
</dbReference>
<keyword evidence="8" id="KW-0472">Membrane</keyword>
<dbReference type="InterPro" id="IPR018448">
    <property type="entry name" value="TatB"/>
</dbReference>
<comment type="subcellular location">
    <subcellularLocation>
        <location evidence="1">Cell membrane</location>
        <topology evidence="1">Single-pass membrane protein</topology>
    </subcellularLocation>
</comment>
<evidence type="ECO:0000256" key="9">
    <source>
        <dbReference type="SAM" id="MobiDB-lite"/>
    </source>
</evidence>
<dbReference type="InterPro" id="IPR003369">
    <property type="entry name" value="TatA/B/E"/>
</dbReference>
<dbReference type="PANTHER" id="PTHR42982:SF1">
    <property type="entry name" value="SEC-INDEPENDENT PROTEIN TRANSLOCASE PROTEIN TATA"/>
    <property type="match status" value="1"/>
</dbReference>
<sequence length="124" mass="13547">MFDLGMQELIVIFAVVLIVFGPQKLPELARSLGKGVAELKKAINGIKDQIDTEVKEVHDPLREGLSDTFQRVDLTGITAKEGLTAKEKKDDIPPLTEKTDDKADDKADREISGDEGGEAGRKTE</sequence>
<keyword evidence="3" id="KW-1003">Cell membrane</keyword>
<evidence type="ECO:0008006" key="11">
    <source>
        <dbReference type="Google" id="ProtNLM"/>
    </source>
</evidence>
<organism evidence="10">
    <name type="scientific">hydrothermal vent metagenome</name>
    <dbReference type="NCBI Taxonomy" id="652676"/>
    <lineage>
        <taxon>unclassified sequences</taxon>
        <taxon>metagenomes</taxon>
        <taxon>ecological metagenomes</taxon>
    </lineage>
</organism>
<dbReference type="NCBIfam" id="TIGR01411">
    <property type="entry name" value="tatAE"/>
    <property type="match status" value="1"/>
</dbReference>
<keyword evidence="7" id="KW-0811">Translocation</keyword>
<dbReference type="AlphaFoldDB" id="A0A3B1CWZ7"/>
<dbReference type="GO" id="GO:0043953">
    <property type="term" value="P:protein transport by the Tat complex"/>
    <property type="evidence" value="ECO:0007669"/>
    <property type="project" value="InterPro"/>
</dbReference>
<dbReference type="EMBL" id="UOGH01000089">
    <property type="protein sequence ID" value="VAX28508.1"/>
    <property type="molecule type" value="Genomic_DNA"/>
</dbReference>
<accession>A0A3B1CWZ7</accession>
<dbReference type="PRINTS" id="PR01506">
    <property type="entry name" value="TATBPROTEIN"/>
</dbReference>
<evidence type="ECO:0000313" key="10">
    <source>
        <dbReference type="EMBL" id="VAX28508.1"/>
    </source>
</evidence>
<feature type="region of interest" description="Disordered" evidence="9">
    <location>
        <begin position="83"/>
        <end position="124"/>
    </location>
</feature>
<keyword evidence="5" id="KW-0653">Protein transport</keyword>
<dbReference type="NCBIfam" id="TIGR01410">
    <property type="entry name" value="tatB"/>
    <property type="match status" value="1"/>
</dbReference>
<evidence type="ECO:0000256" key="4">
    <source>
        <dbReference type="ARBA" id="ARBA00022692"/>
    </source>
</evidence>
<protein>
    <recommendedName>
        <fullName evidence="11">Twin-arginine translocation protein TatB</fullName>
    </recommendedName>
</protein>
<dbReference type="Pfam" id="PF02416">
    <property type="entry name" value="TatA_B_E"/>
    <property type="match status" value="1"/>
</dbReference>
<evidence type="ECO:0000256" key="5">
    <source>
        <dbReference type="ARBA" id="ARBA00022927"/>
    </source>
</evidence>
<gene>
    <name evidence="10" type="ORF">MNBD_NITROSPIRAE02-1125</name>
</gene>
<evidence type="ECO:0000256" key="8">
    <source>
        <dbReference type="ARBA" id="ARBA00023136"/>
    </source>
</evidence>
<proteinExistence type="inferred from homology"/>
<evidence type="ECO:0000256" key="3">
    <source>
        <dbReference type="ARBA" id="ARBA00022475"/>
    </source>
</evidence>
<reference evidence="10" key="1">
    <citation type="submission" date="2018-06" db="EMBL/GenBank/DDBJ databases">
        <authorList>
            <person name="Zhirakovskaya E."/>
        </authorList>
    </citation>
    <scope>NUCLEOTIDE SEQUENCE</scope>
</reference>
<dbReference type="GO" id="GO:0008320">
    <property type="term" value="F:protein transmembrane transporter activity"/>
    <property type="evidence" value="ECO:0007669"/>
    <property type="project" value="InterPro"/>
</dbReference>
<dbReference type="GO" id="GO:0005886">
    <property type="term" value="C:plasma membrane"/>
    <property type="evidence" value="ECO:0007669"/>
    <property type="project" value="UniProtKB-SubCell"/>
</dbReference>
<evidence type="ECO:0000256" key="6">
    <source>
        <dbReference type="ARBA" id="ARBA00022989"/>
    </source>
</evidence>
<evidence type="ECO:0000256" key="7">
    <source>
        <dbReference type="ARBA" id="ARBA00023010"/>
    </source>
</evidence>
<keyword evidence="4" id="KW-0812">Transmembrane</keyword>
<dbReference type="Gene3D" id="1.20.5.3310">
    <property type="match status" value="1"/>
</dbReference>
<evidence type="ECO:0000256" key="2">
    <source>
        <dbReference type="ARBA" id="ARBA00022448"/>
    </source>
</evidence>
<name>A0A3B1CWZ7_9ZZZZ</name>
<dbReference type="HAMAP" id="MF_00236">
    <property type="entry name" value="TatA_E"/>
    <property type="match status" value="1"/>
</dbReference>